<feature type="domain" description="Transcriptional coactivator p15 (PC4) C-terminal" evidence="7">
    <location>
        <begin position="3"/>
        <end position="54"/>
    </location>
</feature>
<keyword evidence="6" id="KW-0539">Nucleus</keyword>
<name>A0A3P7PSJ3_DRAME</name>
<evidence type="ECO:0000313" key="9">
    <source>
        <dbReference type="Proteomes" id="UP000274756"/>
    </source>
</evidence>
<evidence type="ECO:0000256" key="3">
    <source>
        <dbReference type="ARBA" id="ARBA00023015"/>
    </source>
</evidence>
<dbReference type="InterPro" id="IPR009044">
    <property type="entry name" value="ssDNA-bd_transcriptional_reg"/>
</dbReference>
<evidence type="ECO:0000256" key="5">
    <source>
        <dbReference type="ARBA" id="ARBA00023163"/>
    </source>
</evidence>
<dbReference type="Gene3D" id="2.30.31.10">
    <property type="entry name" value="Transcriptional Coactivator Pc4, Chain A"/>
    <property type="match status" value="1"/>
</dbReference>
<dbReference type="OrthoDB" id="2505440at2759"/>
<keyword evidence="3" id="KW-0805">Transcription regulation</keyword>
<dbReference type="Pfam" id="PF02229">
    <property type="entry name" value="PC4"/>
    <property type="match status" value="1"/>
</dbReference>
<dbReference type="PANTHER" id="PTHR13215">
    <property type="entry name" value="RNA POLYMERASE II TRANSCRIPTIONAL COACTIVATOR"/>
    <property type="match status" value="1"/>
</dbReference>
<evidence type="ECO:0000256" key="2">
    <source>
        <dbReference type="ARBA" id="ARBA00009001"/>
    </source>
</evidence>
<dbReference type="STRING" id="318479.A0A3P7PSJ3"/>
<organism evidence="8 9">
    <name type="scientific">Dracunculus medinensis</name>
    <name type="common">Guinea worm</name>
    <dbReference type="NCBI Taxonomy" id="318479"/>
    <lineage>
        <taxon>Eukaryota</taxon>
        <taxon>Metazoa</taxon>
        <taxon>Ecdysozoa</taxon>
        <taxon>Nematoda</taxon>
        <taxon>Chromadorea</taxon>
        <taxon>Rhabditida</taxon>
        <taxon>Spirurina</taxon>
        <taxon>Dracunculoidea</taxon>
        <taxon>Dracunculidae</taxon>
        <taxon>Dracunculus</taxon>
    </lineage>
</organism>
<sequence length="67" mass="7806">MMFELGKMRFVCVRSFKGKTFIDIREYYNDKGSGQMKPGKKGISLSIDQYEQFKCILDSIDKKINTV</sequence>
<dbReference type="AlphaFoldDB" id="A0A3P7PSJ3"/>
<evidence type="ECO:0000256" key="6">
    <source>
        <dbReference type="ARBA" id="ARBA00023242"/>
    </source>
</evidence>
<reference evidence="8 9" key="1">
    <citation type="submission" date="2018-11" db="EMBL/GenBank/DDBJ databases">
        <authorList>
            <consortium name="Pathogen Informatics"/>
        </authorList>
    </citation>
    <scope>NUCLEOTIDE SEQUENCE [LARGE SCALE GENOMIC DNA]</scope>
</reference>
<dbReference type="GO" id="GO:0003713">
    <property type="term" value="F:transcription coactivator activity"/>
    <property type="evidence" value="ECO:0007669"/>
    <property type="project" value="InterPro"/>
</dbReference>
<dbReference type="GO" id="GO:0003677">
    <property type="term" value="F:DNA binding"/>
    <property type="evidence" value="ECO:0007669"/>
    <property type="project" value="UniProtKB-KW"/>
</dbReference>
<gene>
    <name evidence="8" type="ORF">DME_LOCUS2351</name>
</gene>
<accession>A0A3P7PSJ3</accession>
<comment type="subcellular location">
    <subcellularLocation>
        <location evidence="1">Nucleus</location>
    </subcellularLocation>
</comment>
<evidence type="ECO:0000256" key="4">
    <source>
        <dbReference type="ARBA" id="ARBA00023125"/>
    </source>
</evidence>
<evidence type="ECO:0000256" key="1">
    <source>
        <dbReference type="ARBA" id="ARBA00004123"/>
    </source>
</evidence>
<evidence type="ECO:0000313" key="8">
    <source>
        <dbReference type="EMBL" id="VDN52378.1"/>
    </source>
</evidence>
<dbReference type="GO" id="GO:0060261">
    <property type="term" value="P:positive regulation of transcription initiation by RNA polymerase II"/>
    <property type="evidence" value="ECO:0007669"/>
    <property type="project" value="InterPro"/>
</dbReference>
<comment type="similarity">
    <text evidence="2">Belongs to the transcriptional coactivator PC4 family.</text>
</comment>
<dbReference type="GO" id="GO:0005634">
    <property type="term" value="C:nucleus"/>
    <property type="evidence" value="ECO:0007669"/>
    <property type="project" value="UniProtKB-SubCell"/>
</dbReference>
<proteinExistence type="inferred from homology"/>
<evidence type="ECO:0000259" key="7">
    <source>
        <dbReference type="Pfam" id="PF02229"/>
    </source>
</evidence>
<keyword evidence="5" id="KW-0804">Transcription</keyword>
<keyword evidence="4" id="KW-0238">DNA-binding</keyword>
<dbReference type="Proteomes" id="UP000274756">
    <property type="component" value="Unassembled WGS sequence"/>
</dbReference>
<dbReference type="InterPro" id="IPR003173">
    <property type="entry name" value="PC4_C"/>
</dbReference>
<dbReference type="SUPFAM" id="SSF54447">
    <property type="entry name" value="ssDNA-binding transcriptional regulator domain"/>
    <property type="match status" value="1"/>
</dbReference>
<protein>
    <recommendedName>
        <fullName evidence="7">Transcriptional coactivator p15 (PC4) C-terminal domain-containing protein</fullName>
    </recommendedName>
</protein>
<dbReference type="InterPro" id="IPR045125">
    <property type="entry name" value="Sub1/Tcp4-like"/>
</dbReference>
<dbReference type="EMBL" id="UYYG01000056">
    <property type="protein sequence ID" value="VDN52378.1"/>
    <property type="molecule type" value="Genomic_DNA"/>
</dbReference>
<keyword evidence="9" id="KW-1185">Reference proteome</keyword>